<sequence length="410" mass="45142">MMERCVRLFVRVAVMISILGCATSAAQEVIELNTDSFEKATGALDGDSREFHKSNSNAMVVTLTTDTFDDLTEATSSNAGVWLVDFYAPWCKHCKTLTPMFEELAPLLDAEKIHVGMVDANEHVSLRSRFRIKTYPTVMVFAQGKMYKFRGSRTVQDLMAFAQGGYLSSDVDGSAVPPPVKLFDPSQSHVVELVPETFDAVTQVETGGDWFILFHTANCGPCGEVLLEWDQVSVDLLGRLHVGSFKLKPDILGAWSKRFGLFGFPSLVVFSKGRMYRSYRGNRSAPNLVEYALQQLQAGQRNSIPVPGPNSAAPMQFHSPLPLKRVAIESVDEEVEGDAGNSPNEKIEKSGGNDNDDDVETTDDDGDAGEKLNELESVEQHVCGQSQGVCEARMAKSDSDIKVPREHEYE</sequence>
<feature type="compositionally biased region" description="Acidic residues" evidence="1">
    <location>
        <begin position="354"/>
        <end position="367"/>
    </location>
</feature>
<dbReference type="STRING" id="157072.A0A024U1E3"/>
<feature type="chain" id="PRO_5001537913" evidence="2">
    <location>
        <begin position="27"/>
        <end position="410"/>
    </location>
</feature>
<dbReference type="PROSITE" id="PS51352">
    <property type="entry name" value="THIOREDOXIN_2"/>
    <property type="match status" value="2"/>
</dbReference>
<dbReference type="Gene3D" id="3.40.30.10">
    <property type="entry name" value="Glutaredoxin"/>
    <property type="match status" value="2"/>
</dbReference>
<feature type="domain" description="Thioredoxin" evidence="3">
    <location>
        <begin position="28"/>
        <end position="167"/>
    </location>
</feature>
<dbReference type="PANTHER" id="PTHR45815">
    <property type="entry name" value="PROTEIN DISULFIDE-ISOMERASE A6"/>
    <property type="match status" value="1"/>
</dbReference>
<dbReference type="GO" id="GO:0034976">
    <property type="term" value="P:response to endoplasmic reticulum stress"/>
    <property type="evidence" value="ECO:0007669"/>
    <property type="project" value="TreeGrafter"/>
</dbReference>
<evidence type="ECO:0000259" key="3">
    <source>
        <dbReference type="PROSITE" id="PS51352"/>
    </source>
</evidence>
<feature type="compositionally biased region" description="Basic and acidic residues" evidence="1">
    <location>
        <begin position="393"/>
        <end position="410"/>
    </location>
</feature>
<dbReference type="AlphaFoldDB" id="A0A024U1E3"/>
<evidence type="ECO:0000313" key="4">
    <source>
        <dbReference type="EMBL" id="ETW00074.1"/>
    </source>
</evidence>
<proteinExistence type="predicted"/>
<dbReference type="GO" id="GO:0016853">
    <property type="term" value="F:isomerase activity"/>
    <property type="evidence" value="ECO:0007669"/>
    <property type="project" value="UniProtKB-KW"/>
</dbReference>
<dbReference type="GeneID" id="20084552"/>
<dbReference type="GO" id="GO:0005788">
    <property type="term" value="C:endoplasmic reticulum lumen"/>
    <property type="evidence" value="ECO:0007669"/>
    <property type="project" value="TreeGrafter"/>
</dbReference>
<dbReference type="VEuPathDB" id="FungiDB:H310_07502"/>
<keyword evidence="2" id="KW-0732">Signal</keyword>
<feature type="domain" description="Thioredoxin" evidence="3">
    <location>
        <begin position="171"/>
        <end position="298"/>
    </location>
</feature>
<keyword evidence="4" id="KW-0413">Isomerase</keyword>
<dbReference type="OrthoDB" id="427280at2759"/>
<accession>A0A024U1E3</accession>
<dbReference type="EMBL" id="KI913965">
    <property type="protein sequence ID" value="ETW00074.1"/>
    <property type="molecule type" value="Genomic_DNA"/>
</dbReference>
<dbReference type="Pfam" id="PF00085">
    <property type="entry name" value="Thioredoxin"/>
    <property type="match status" value="2"/>
</dbReference>
<evidence type="ECO:0000256" key="1">
    <source>
        <dbReference type="SAM" id="MobiDB-lite"/>
    </source>
</evidence>
<dbReference type="PANTHER" id="PTHR45815:SF3">
    <property type="entry name" value="PROTEIN DISULFIDE-ISOMERASE A6"/>
    <property type="match status" value="1"/>
</dbReference>
<feature type="signal peptide" evidence="2">
    <location>
        <begin position="1"/>
        <end position="26"/>
    </location>
</feature>
<organism evidence="4">
    <name type="scientific">Aphanomyces invadans</name>
    <dbReference type="NCBI Taxonomy" id="157072"/>
    <lineage>
        <taxon>Eukaryota</taxon>
        <taxon>Sar</taxon>
        <taxon>Stramenopiles</taxon>
        <taxon>Oomycota</taxon>
        <taxon>Saprolegniomycetes</taxon>
        <taxon>Saprolegniales</taxon>
        <taxon>Verrucalvaceae</taxon>
        <taxon>Aphanomyces</taxon>
    </lineage>
</organism>
<dbReference type="eggNOG" id="KOG0191">
    <property type="taxonomic scope" value="Eukaryota"/>
</dbReference>
<dbReference type="SUPFAM" id="SSF52833">
    <property type="entry name" value="Thioredoxin-like"/>
    <property type="match status" value="2"/>
</dbReference>
<dbReference type="RefSeq" id="XP_008871099.1">
    <property type="nucleotide sequence ID" value="XM_008872877.1"/>
</dbReference>
<dbReference type="CDD" id="cd02961">
    <property type="entry name" value="PDI_a_family"/>
    <property type="match status" value="2"/>
</dbReference>
<dbReference type="InterPro" id="IPR036249">
    <property type="entry name" value="Thioredoxin-like_sf"/>
</dbReference>
<reference evidence="4" key="1">
    <citation type="submission" date="2013-12" db="EMBL/GenBank/DDBJ databases">
        <title>The Genome Sequence of Aphanomyces invadans NJM9701.</title>
        <authorList>
            <consortium name="The Broad Institute Genomics Platform"/>
            <person name="Russ C."/>
            <person name="Tyler B."/>
            <person name="van West P."/>
            <person name="Dieguez-Uribeondo J."/>
            <person name="Young S.K."/>
            <person name="Zeng Q."/>
            <person name="Gargeya S."/>
            <person name="Fitzgerald M."/>
            <person name="Abouelleil A."/>
            <person name="Alvarado L."/>
            <person name="Chapman S.B."/>
            <person name="Gainer-Dewar J."/>
            <person name="Goldberg J."/>
            <person name="Griggs A."/>
            <person name="Gujja S."/>
            <person name="Hansen M."/>
            <person name="Howarth C."/>
            <person name="Imamovic A."/>
            <person name="Ireland A."/>
            <person name="Larimer J."/>
            <person name="McCowan C."/>
            <person name="Murphy C."/>
            <person name="Pearson M."/>
            <person name="Poon T.W."/>
            <person name="Priest M."/>
            <person name="Roberts A."/>
            <person name="Saif S."/>
            <person name="Shea T."/>
            <person name="Sykes S."/>
            <person name="Wortman J."/>
            <person name="Nusbaum C."/>
            <person name="Birren B."/>
        </authorList>
    </citation>
    <scope>NUCLEOTIDE SEQUENCE [LARGE SCALE GENOMIC DNA]</scope>
    <source>
        <strain evidence="4">NJM9701</strain>
    </source>
</reference>
<protein>
    <submittedName>
        <fullName evidence="4">Protein disulfide-isomerase domain</fullName>
    </submittedName>
</protein>
<name>A0A024U1E3_9STRA</name>
<dbReference type="InterPro" id="IPR013766">
    <property type="entry name" value="Thioredoxin_domain"/>
</dbReference>
<dbReference type="GO" id="GO:0015035">
    <property type="term" value="F:protein-disulfide reductase activity"/>
    <property type="evidence" value="ECO:0007669"/>
    <property type="project" value="TreeGrafter"/>
</dbReference>
<gene>
    <name evidence="4" type="ORF">H310_07502</name>
</gene>
<evidence type="ECO:0000256" key="2">
    <source>
        <dbReference type="SAM" id="SignalP"/>
    </source>
</evidence>
<feature type="region of interest" description="Disordered" evidence="1">
    <location>
        <begin position="333"/>
        <end position="410"/>
    </location>
</feature>